<reference evidence="3" key="1">
    <citation type="submission" date="2022-11" db="UniProtKB">
        <authorList>
            <consortium name="WormBaseParasite"/>
        </authorList>
    </citation>
    <scope>IDENTIFICATION</scope>
</reference>
<feature type="compositionally biased region" description="Basic and acidic residues" evidence="1">
    <location>
        <begin position="21"/>
        <end position="46"/>
    </location>
</feature>
<accession>A0A914RYH5</accession>
<organism evidence="2 3">
    <name type="scientific">Parascaris equorum</name>
    <name type="common">Equine roundworm</name>
    <dbReference type="NCBI Taxonomy" id="6256"/>
    <lineage>
        <taxon>Eukaryota</taxon>
        <taxon>Metazoa</taxon>
        <taxon>Ecdysozoa</taxon>
        <taxon>Nematoda</taxon>
        <taxon>Chromadorea</taxon>
        <taxon>Rhabditida</taxon>
        <taxon>Spirurina</taxon>
        <taxon>Ascaridomorpha</taxon>
        <taxon>Ascaridoidea</taxon>
        <taxon>Ascarididae</taxon>
        <taxon>Parascaris</taxon>
    </lineage>
</organism>
<dbReference type="WBParaSite" id="PEQ_0001155501-mRNA-1">
    <property type="protein sequence ID" value="PEQ_0001155501-mRNA-1"/>
    <property type="gene ID" value="PEQ_0001155501"/>
</dbReference>
<name>A0A914RYH5_PAREQ</name>
<dbReference type="AlphaFoldDB" id="A0A914RYH5"/>
<protein>
    <submittedName>
        <fullName evidence="3">Uncharacterized protein</fullName>
    </submittedName>
</protein>
<dbReference type="Proteomes" id="UP000887564">
    <property type="component" value="Unplaced"/>
</dbReference>
<evidence type="ECO:0000313" key="2">
    <source>
        <dbReference type="Proteomes" id="UP000887564"/>
    </source>
</evidence>
<evidence type="ECO:0000256" key="1">
    <source>
        <dbReference type="SAM" id="MobiDB-lite"/>
    </source>
</evidence>
<evidence type="ECO:0000313" key="3">
    <source>
        <dbReference type="WBParaSite" id="PEQ_0001155501-mRNA-1"/>
    </source>
</evidence>
<feature type="region of interest" description="Disordered" evidence="1">
    <location>
        <begin position="1"/>
        <end position="46"/>
    </location>
</feature>
<proteinExistence type="predicted"/>
<keyword evidence="2" id="KW-1185">Reference proteome</keyword>
<sequence>MLGGLFQKQARNDRKRKKEKYPRIRGDQTHPANESKKRQIHPVNERKKSPIRWTRTLWCTKRVVVVMPNEFSKEPLAATVNIASQKTYTENTPGEPRHPIKNISILIDVAVFKYPATPVGLRTTTERSQFEAHRYLFELEIMLSISEFLVIVGEWKMLQVWVSRKKQRKTISGTTLSFIISSQISKRIKDNFALANFIWKSASMNAEKIHHDFKFDYAVAWSKIFKKIYSIK</sequence>